<dbReference type="EMBL" id="GBRH01166049">
    <property type="protein sequence ID" value="JAE31847.1"/>
    <property type="molecule type" value="Transcribed_RNA"/>
</dbReference>
<name>A0A0A9H519_ARUDO</name>
<dbReference type="AlphaFoldDB" id="A0A0A9H519"/>
<evidence type="ECO:0000313" key="1">
    <source>
        <dbReference type="EMBL" id="JAE31847.1"/>
    </source>
</evidence>
<accession>A0A0A9H519</accession>
<organism evidence="1">
    <name type="scientific">Arundo donax</name>
    <name type="common">Giant reed</name>
    <name type="synonym">Donax arundinaceus</name>
    <dbReference type="NCBI Taxonomy" id="35708"/>
    <lineage>
        <taxon>Eukaryota</taxon>
        <taxon>Viridiplantae</taxon>
        <taxon>Streptophyta</taxon>
        <taxon>Embryophyta</taxon>
        <taxon>Tracheophyta</taxon>
        <taxon>Spermatophyta</taxon>
        <taxon>Magnoliopsida</taxon>
        <taxon>Liliopsida</taxon>
        <taxon>Poales</taxon>
        <taxon>Poaceae</taxon>
        <taxon>PACMAD clade</taxon>
        <taxon>Arundinoideae</taxon>
        <taxon>Arundineae</taxon>
        <taxon>Arundo</taxon>
    </lineage>
</organism>
<reference evidence="1" key="1">
    <citation type="submission" date="2014-09" db="EMBL/GenBank/DDBJ databases">
        <authorList>
            <person name="Magalhaes I.L.F."/>
            <person name="Oliveira U."/>
            <person name="Santos F.R."/>
            <person name="Vidigal T.H.D.A."/>
            <person name="Brescovit A.D."/>
            <person name="Santos A.J."/>
        </authorList>
    </citation>
    <scope>NUCLEOTIDE SEQUENCE</scope>
    <source>
        <tissue evidence="1">Shoot tissue taken approximately 20 cm above the soil surface</tissue>
    </source>
</reference>
<proteinExistence type="predicted"/>
<reference evidence="1" key="2">
    <citation type="journal article" date="2015" name="Data Brief">
        <title>Shoot transcriptome of the giant reed, Arundo donax.</title>
        <authorList>
            <person name="Barrero R.A."/>
            <person name="Guerrero F.D."/>
            <person name="Moolhuijzen P."/>
            <person name="Goolsby J.A."/>
            <person name="Tidwell J."/>
            <person name="Bellgard S.E."/>
            <person name="Bellgard M.I."/>
        </authorList>
    </citation>
    <scope>NUCLEOTIDE SEQUENCE</scope>
    <source>
        <tissue evidence="1">Shoot tissue taken approximately 20 cm above the soil surface</tissue>
    </source>
</reference>
<sequence>MQHLSLQLIKRPFATVSCKCLSHSSVSSTKACSY</sequence>
<protein>
    <submittedName>
        <fullName evidence="1">Uncharacterized protein</fullName>
    </submittedName>
</protein>